<proteinExistence type="predicted"/>
<evidence type="ECO:0000313" key="1">
    <source>
        <dbReference type="EMBL" id="MDQ0362569.1"/>
    </source>
</evidence>
<name>A0ABU0E785_9FIRM</name>
<dbReference type="Gene3D" id="1.10.8.730">
    <property type="match status" value="1"/>
</dbReference>
<dbReference type="Proteomes" id="UP001230220">
    <property type="component" value="Unassembled WGS sequence"/>
</dbReference>
<accession>A0ABU0E785</accession>
<dbReference type="InterPro" id="IPR027417">
    <property type="entry name" value="P-loop_NTPase"/>
</dbReference>
<protein>
    <submittedName>
        <fullName evidence="1">Ni2+-binding GTPase involved in maturation of urease and hydrogenase</fullName>
    </submittedName>
</protein>
<dbReference type="EMBL" id="JAUSUR010000007">
    <property type="protein sequence ID" value="MDQ0362569.1"/>
    <property type="molecule type" value="Genomic_DNA"/>
</dbReference>
<dbReference type="Gene3D" id="3.40.50.300">
    <property type="entry name" value="P-loop containing nucleotide triphosphate hydrolases"/>
    <property type="match status" value="1"/>
</dbReference>
<reference evidence="1 2" key="1">
    <citation type="submission" date="2023-07" db="EMBL/GenBank/DDBJ databases">
        <title>Genomic Encyclopedia of Type Strains, Phase IV (KMG-IV): sequencing the most valuable type-strain genomes for metagenomic binning, comparative biology and taxonomic classification.</title>
        <authorList>
            <person name="Goeker M."/>
        </authorList>
    </citation>
    <scope>NUCLEOTIDE SEQUENCE [LARGE SCALE GENOMIC DNA]</scope>
    <source>
        <strain evidence="1 2">DSM 16784</strain>
    </source>
</reference>
<keyword evidence="2" id="KW-1185">Reference proteome</keyword>
<organism evidence="1 2">
    <name type="scientific">Breznakia pachnodae</name>
    <dbReference type="NCBI Taxonomy" id="265178"/>
    <lineage>
        <taxon>Bacteria</taxon>
        <taxon>Bacillati</taxon>
        <taxon>Bacillota</taxon>
        <taxon>Erysipelotrichia</taxon>
        <taxon>Erysipelotrichales</taxon>
        <taxon>Erysipelotrichaceae</taxon>
        <taxon>Breznakia</taxon>
    </lineage>
</organism>
<comment type="caution">
    <text evidence="1">The sequence shown here is derived from an EMBL/GenBank/DDBJ whole genome shotgun (WGS) entry which is preliminary data.</text>
</comment>
<evidence type="ECO:0000313" key="2">
    <source>
        <dbReference type="Proteomes" id="UP001230220"/>
    </source>
</evidence>
<gene>
    <name evidence="1" type="ORF">J2S15_003323</name>
</gene>
<sequence>MIVRELEKLSVVLGSSGSGKTYYTSEQLQANSKLMKCIVITGNDHYQEYQQIATREATKDIIHYVCGGSMSIFEVLRMIDFSRFDFVVVEDQHLSEVEARFLATIITSRYRAEGILVMQDYAEEWYKNFDC</sequence>
<dbReference type="RefSeq" id="WP_307410301.1">
    <property type="nucleotide sequence ID" value="NZ_JAUSUR010000007.1"/>
</dbReference>